<evidence type="ECO:0000259" key="5">
    <source>
        <dbReference type="PROSITE" id="PS50042"/>
    </source>
</evidence>
<dbReference type="Gene3D" id="3.30.450.40">
    <property type="match status" value="1"/>
</dbReference>
<dbReference type="SMART" id="SM00065">
    <property type="entry name" value="GAF"/>
    <property type="match status" value="1"/>
</dbReference>
<protein>
    <submittedName>
        <fullName evidence="7">Two-component response regulator</fullName>
    </submittedName>
</protein>
<name>A0A1E3X7E7_9BACT</name>
<keyword evidence="2" id="KW-0067">ATP-binding</keyword>
<organism evidence="7 8">
    <name type="scientific">Candidatus Scalindua rubra</name>
    <dbReference type="NCBI Taxonomy" id="1872076"/>
    <lineage>
        <taxon>Bacteria</taxon>
        <taxon>Pseudomonadati</taxon>
        <taxon>Planctomycetota</taxon>
        <taxon>Candidatus Brocadiia</taxon>
        <taxon>Candidatus Brocadiales</taxon>
        <taxon>Candidatus Scalinduaceae</taxon>
        <taxon>Candidatus Scalindua</taxon>
    </lineage>
</organism>
<evidence type="ECO:0000259" key="6">
    <source>
        <dbReference type="PROSITE" id="PS50045"/>
    </source>
</evidence>
<dbReference type="GO" id="GO:0003677">
    <property type="term" value="F:DNA binding"/>
    <property type="evidence" value="ECO:0007669"/>
    <property type="project" value="UniProtKB-KW"/>
</dbReference>
<dbReference type="AlphaFoldDB" id="A0A1E3X7E7"/>
<dbReference type="SUPFAM" id="SSF52540">
    <property type="entry name" value="P-loop containing nucleoside triphosphate hydrolases"/>
    <property type="match status" value="1"/>
</dbReference>
<dbReference type="PROSITE" id="PS50042">
    <property type="entry name" value="CNMP_BINDING_3"/>
    <property type="match status" value="1"/>
</dbReference>
<accession>A0A1E3X7E7</accession>
<reference evidence="7 8" key="1">
    <citation type="submission" date="2016-07" db="EMBL/GenBank/DDBJ databases">
        <title>Draft genome of Scalindua rubra, obtained from a brine-seawater interface in the Red Sea, sheds light on salt adaptation in anammox bacteria.</title>
        <authorList>
            <person name="Speth D.R."/>
            <person name="Lagkouvardos I."/>
            <person name="Wang Y."/>
            <person name="Qian P.-Y."/>
            <person name="Dutilh B.E."/>
            <person name="Jetten M.S."/>
        </authorList>
    </citation>
    <scope>NUCLEOTIDE SEQUENCE [LARGE SCALE GENOMIC DNA]</scope>
    <source>
        <strain evidence="7">BSI-1</strain>
    </source>
</reference>
<dbReference type="SMART" id="SM00100">
    <property type="entry name" value="cNMP"/>
    <property type="match status" value="1"/>
</dbReference>
<gene>
    <name evidence="7" type="ORF">SCARUB_03382</name>
</gene>
<dbReference type="PROSITE" id="PS50045">
    <property type="entry name" value="SIGMA54_INTERACT_4"/>
    <property type="match status" value="1"/>
</dbReference>
<evidence type="ECO:0000313" key="8">
    <source>
        <dbReference type="Proteomes" id="UP000094056"/>
    </source>
</evidence>
<keyword evidence="4" id="KW-0804">Transcription</keyword>
<proteinExistence type="predicted"/>
<dbReference type="InterPro" id="IPR014710">
    <property type="entry name" value="RmlC-like_jellyroll"/>
</dbReference>
<dbReference type="Pfam" id="PF13185">
    <property type="entry name" value="GAF_2"/>
    <property type="match status" value="1"/>
</dbReference>
<dbReference type="GO" id="GO:0006355">
    <property type="term" value="P:regulation of DNA-templated transcription"/>
    <property type="evidence" value="ECO:0007669"/>
    <property type="project" value="InterPro"/>
</dbReference>
<keyword evidence="1" id="KW-0547">Nucleotide-binding</keyword>
<comment type="caution">
    <text evidence="7">The sequence shown here is derived from an EMBL/GenBank/DDBJ whole genome shotgun (WGS) entry which is preliminary data.</text>
</comment>
<dbReference type="SUPFAM" id="SSF51206">
    <property type="entry name" value="cAMP-binding domain-like"/>
    <property type="match status" value="1"/>
</dbReference>
<evidence type="ECO:0000256" key="4">
    <source>
        <dbReference type="ARBA" id="ARBA00023163"/>
    </source>
</evidence>
<dbReference type="SUPFAM" id="SSF55781">
    <property type="entry name" value="GAF domain-like"/>
    <property type="match status" value="1"/>
</dbReference>
<dbReference type="Gene3D" id="3.40.50.300">
    <property type="entry name" value="P-loop containing nucleotide triphosphate hydrolases"/>
    <property type="match status" value="1"/>
</dbReference>
<feature type="domain" description="Cyclic nucleotide-binding" evidence="5">
    <location>
        <begin position="5"/>
        <end position="111"/>
    </location>
</feature>
<keyword evidence="3" id="KW-0805">Transcription regulation</keyword>
<evidence type="ECO:0000313" key="7">
    <source>
        <dbReference type="EMBL" id="ODS31479.1"/>
    </source>
</evidence>
<dbReference type="Proteomes" id="UP000094056">
    <property type="component" value="Unassembled WGS sequence"/>
</dbReference>
<dbReference type="InterPro" id="IPR029016">
    <property type="entry name" value="GAF-like_dom_sf"/>
</dbReference>
<evidence type="ECO:0000256" key="1">
    <source>
        <dbReference type="ARBA" id="ARBA00022741"/>
    </source>
</evidence>
<dbReference type="GO" id="GO:0005524">
    <property type="term" value="F:ATP binding"/>
    <property type="evidence" value="ECO:0007669"/>
    <property type="project" value="UniProtKB-KW"/>
</dbReference>
<dbReference type="InterPro" id="IPR027417">
    <property type="entry name" value="P-loop_NTPase"/>
</dbReference>
<feature type="domain" description="Sigma-54 factor interaction" evidence="6">
    <location>
        <begin position="334"/>
        <end position="468"/>
    </location>
</feature>
<dbReference type="Gene3D" id="2.60.120.10">
    <property type="entry name" value="Jelly Rolls"/>
    <property type="match status" value="1"/>
</dbReference>
<dbReference type="EMBL" id="MAYW01000114">
    <property type="protein sequence ID" value="ODS31479.1"/>
    <property type="molecule type" value="Genomic_DNA"/>
</dbReference>
<dbReference type="InterPro" id="IPR018490">
    <property type="entry name" value="cNMP-bd_dom_sf"/>
</dbReference>
<dbReference type="InterPro" id="IPR000595">
    <property type="entry name" value="cNMP-bd_dom"/>
</dbReference>
<sequence length="468" mass="52676">MSNYPFSLSSNNLLKKIVSKLQVQRYGVGQTICERGKKGNSLYIIHTGSVIETLIDSSGEEITVAILKEGDCFGTISLLTSEPFLATVKAKEDAELFVLYKNDIQELIQKNPILSMYLNRIISKRIKTFFDFFEREKIKIVEELEDKIGKERKLDVINRVTKLFHSEEDINKILLSVVKAVNKEMDADACSIYLVDPVSKDLVLEAAVGFDHKALKKVRMRLEEGEGITGWVVRNGEPVALEDIHTDPRVKFITEIHEDRLSSLLSVPLGDKKDVIGSINIQTVDRRKYTYEDIRGLTILANHIALAISHTRLKKRIQISERASNRKDVKSLGFVGKGKYIDKINSFVDSMASIDEPVLISGEDGTGKVPMSKVIHYKSKRYKGPFVEVDCRDFNNDSWGEELFGCEKSSFVISCDDAIKKDSQDGMSSEKGIEIEDIATRLGYLELADSGTVFLNHVDRLNQANQIT</sequence>
<dbReference type="Pfam" id="PF00027">
    <property type="entry name" value="cNMP_binding"/>
    <property type="match status" value="1"/>
</dbReference>
<dbReference type="Pfam" id="PF00158">
    <property type="entry name" value="Sigma54_activat"/>
    <property type="match status" value="1"/>
</dbReference>
<dbReference type="CDD" id="cd00038">
    <property type="entry name" value="CAP_ED"/>
    <property type="match status" value="1"/>
</dbReference>
<dbReference type="InterPro" id="IPR002078">
    <property type="entry name" value="Sigma_54_int"/>
</dbReference>
<dbReference type="InterPro" id="IPR003018">
    <property type="entry name" value="GAF"/>
</dbReference>
<dbReference type="PANTHER" id="PTHR32071">
    <property type="entry name" value="TRANSCRIPTIONAL REGULATORY PROTEIN"/>
    <property type="match status" value="1"/>
</dbReference>
<evidence type="ECO:0000256" key="2">
    <source>
        <dbReference type="ARBA" id="ARBA00022840"/>
    </source>
</evidence>
<evidence type="ECO:0000256" key="3">
    <source>
        <dbReference type="ARBA" id="ARBA00023015"/>
    </source>
</evidence>